<dbReference type="PROSITE" id="PS51918">
    <property type="entry name" value="RADICAL_SAM"/>
    <property type="match status" value="1"/>
</dbReference>
<evidence type="ECO:0000256" key="12">
    <source>
        <dbReference type="ARBA" id="ARBA00023239"/>
    </source>
</evidence>
<dbReference type="InterPro" id="IPR007197">
    <property type="entry name" value="rSAM"/>
</dbReference>
<proteinExistence type="inferred from homology"/>
<dbReference type="AlphaFoldDB" id="A0A4Q9VTX8"/>
<dbReference type="SUPFAM" id="SSF102114">
    <property type="entry name" value="Radical SAM enzymes"/>
    <property type="match status" value="1"/>
</dbReference>
<evidence type="ECO:0000256" key="4">
    <source>
        <dbReference type="ARBA" id="ARBA00006804"/>
    </source>
</evidence>
<keyword evidence="6" id="KW-0004">4Fe-4S</keyword>
<dbReference type="PANTHER" id="PTHR43787">
    <property type="entry name" value="FEMO COFACTOR BIOSYNTHESIS PROTEIN NIFB-RELATED"/>
    <property type="match status" value="1"/>
</dbReference>
<name>A0A4Q9VTX8_9HYPH</name>
<keyword evidence="17" id="KW-1185">Reference proteome</keyword>
<evidence type="ECO:0000256" key="2">
    <source>
        <dbReference type="ARBA" id="ARBA00003522"/>
    </source>
</evidence>
<evidence type="ECO:0000313" key="16">
    <source>
        <dbReference type="EMBL" id="TBW39559.1"/>
    </source>
</evidence>
<comment type="similarity">
    <text evidence="4">Belongs to the radical SAM superfamily. NifB family.</text>
</comment>
<comment type="caution">
    <text evidence="16">The sequence shown here is derived from an EMBL/GenBank/DDBJ whole genome shotgun (WGS) entry which is preliminary data.</text>
</comment>
<evidence type="ECO:0000256" key="13">
    <source>
        <dbReference type="ARBA" id="ARBA00030926"/>
    </source>
</evidence>
<reference evidence="16 17" key="1">
    <citation type="submission" date="2019-02" db="EMBL/GenBank/DDBJ databases">
        <title>Siculibacillus lacustris gen. nov., sp. nov., a new rosette-forming bacterium isolated from a freshwater crater lake (Lake St. Ana, Romania).</title>
        <authorList>
            <person name="Felfoldi T."/>
            <person name="Marton Z."/>
            <person name="Szabo A."/>
            <person name="Mentes A."/>
            <person name="Boka K."/>
            <person name="Marialigeti K."/>
            <person name="Mathe I."/>
            <person name="Koncz M."/>
            <person name="Schumann P."/>
            <person name="Toth E."/>
        </authorList>
    </citation>
    <scope>NUCLEOTIDE SEQUENCE [LARGE SCALE GENOMIC DNA]</scope>
    <source>
        <strain evidence="16 17">SA-279</strain>
    </source>
</reference>
<dbReference type="GO" id="GO:0051539">
    <property type="term" value="F:4 iron, 4 sulfur cluster binding"/>
    <property type="evidence" value="ECO:0007669"/>
    <property type="project" value="UniProtKB-KW"/>
</dbReference>
<dbReference type="OrthoDB" id="9785734at2"/>
<evidence type="ECO:0000256" key="9">
    <source>
        <dbReference type="ARBA" id="ARBA00023004"/>
    </source>
</evidence>
<keyword evidence="11" id="KW-0535">Nitrogen fixation</keyword>
<evidence type="ECO:0000259" key="15">
    <source>
        <dbReference type="PROSITE" id="PS51918"/>
    </source>
</evidence>
<dbReference type="Gene3D" id="3.20.20.70">
    <property type="entry name" value="Aldolase class I"/>
    <property type="match status" value="1"/>
</dbReference>
<dbReference type="InterPro" id="IPR013785">
    <property type="entry name" value="Aldolase_TIM"/>
</dbReference>
<comment type="cofactor">
    <cofactor evidence="1">
        <name>[4Fe-4S] cluster</name>
        <dbReference type="ChEBI" id="CHEBI:49883"/>
    </cofactor>
</comment>
<evidence type="ECO:0000256" key="7">
    <source>
        <dbReference type="ARBA" id="ARBA00022691"/>
    </source>
</evidence>
<organism evidence="16 17">
    <name type="scientific">Siculibacillus lacustris</name>
    <dbReference type="NCBI Taxonomy" id="1549641"/>
    <lineage>
        <taxon>Bacteria</taxon>
        <taxon>Pseudomonadati</taxon>
        <taxon>Pseudomonadota</taxon>
        <taxon>Alphaproteobacteria</taxon>
        <taxon>Hyphomicrobiales</taxon>
        <taxon>Ancalomicrobiaceae</taxon>
        <taxon>Siculibacillus</taxon>
    </lineage>
</organism>
<evidence type="ECO:0000256" key="11">
    <source>
        <dbReference type="ARBA" id="ARBA00023231"/>
    </source>
</evidence>
<sequence length="298" mass="31081">MRTAASTPAFPELEGRHPCFSITAAGHAASARLHLPVSPRCNIACAFCRRDFNDVEHRPGVASRLIAPDEAETIVARALTLLPNLAVVGIAGPGDPLASDHALDAFRRIHARFPDLVLCLSTNGLRLPDRIDEIVAAGVATLTVTVNAVDPEIQARIAPKIGWQGRGLSGRAAAERLIANQLAGIAAAAARGLTVKINTVLIPEINEAHVGEVARVTAAAGARVINVIPLIPQGDLAHLPAPGIVARARARAAAAEHLRVFSHCARCRADACGIPGVSDVSAELWGDGRVAEPTFSHG</sequence>
<dbReference type="SFLD" id="SFLDS00029">
    <property type="entry name" value="Radical_SAM"/>
    <property type="match status" value="1"/>
</dbReference>
<evidence type="ECO:0000256" key="14">
    <source>
        <dbReference type="ARBA" id="ARBA00032102"/>
    </source>
</evidence>
<evidence type="ECO:0000256" key="8">
    <source>
        <dbReference type="ARBA" id="ARBA00022723"/>
    </source>
</evidence>
<feature type="domain" description="Radical SAM core" evidence="15">
    <location>
        <begin position="27"/>
        <end position="268"/>
    </location>
</feature>
<accession>A0A4Q9VTX8</accession>
<protein>
    <recommendedName>
        <fullName evidence="5">FeMo cofactor biosynthesis protein NifB</fullName>
    </recommendedName>
    <alternativeName>
        <fullName evidence="14">Nitrogenase cofactor maturase NifB</fullName>
    </alternativeName>
    <alternativeName>
        <fullName evidence="13">Radical SAM assemblase NifB</fullName>
    </alternativeName>
</protein>
<evidence type="ECO:0000256" key="6">
    <source>
        <dbReference type="ARBA" id="ARBA00022485"/>
    </source>
</evidence>
<evidence type="ECO:0000256" key="5">
    <source>
        <dbReference type="ARBA" id="ARBA00021702"/>
    </source>
</evidence>
<dbReference type="PANTHER" id="PTHR43787:SF13">
    <property type="entry name" value="FEMO COFACTOR BIOSYNTHESIS PROTEIN NIFB"/>
    <property type="match status" value="1"/>
</dbReference>
<dbReference type="EMBL" id="SJFN01000007">
    <property type="protein sequence ID" value="TBW39559.1"/>
    <property type="molecule type" value="Genomic_DNA"/>
</dbReference>
<evidence type="ECO:0000256" key="1">
    <source>
        <dbReference type="ARBA" id="ARBA00001966"/>
    </source>
</evidence>
<evidence type="ECO:0000256" key="10">
    <source>
        <dbReference type="ARBA" id="ARBA00023014"/>
    </source>
</evidence>
<dbReference type="InterPro" id="IPR058240">
    <property type="entry name" value="rSAM_sf"/>
</dbReference>
<dbReference type="Proteomes" id="UP000292781">
    <property type="component" value="Unassembled WGS sequence"/>
</dbReference>
<keyword evidence="10" id="KW-0411">Iron-sulfur</keyword>
<keyword evidence="9" id="KW-0408">Iron</keyword>
<evidence type="ECO:0000313" key="17">
    <source>
        <dbReference type="Proteomes" id="UP000292781"/>
    </source>
</evidence>
<dbReference type="UniPathway" id="UPA00782"/>
<keyword evidence="8" id="KW-0479">Metal-binding</keyword>
<keyword evidence="7" id="KW-0949">S-adenosyl-L-methionine</keyword>
<dbReference type="SMART" id="SM00729">
    <property type="entry name" value="Elp3"/>
    <property type="match status" value="1"/>
</dbReference>
<dbReference type="GO" id="GO:0046872">
    <property type="term" value="F:metal ion binding"/>
    <property type="evidence" value="ECO:0007669"/>
    <property type="project" value="UniProtKB-KW"/>
</dbReference>
<dbReference type="GO" id="GO:0016829">
    <property type="term" value="F:lyase activity"/>
    <property type="evidence" value="ECO:0007669"/>
    <property type="project" value="UniProtKB-KW"/>
</dbReference>
<dbReference type="InterPro" id="IPR006638">
    <property type="entry name" value="Elp3/MiaA/NifB-like_rSAM"/>
</dbReference>
<gene>
    <name evidence="16" type="ORF">EYW49_06345</name>
</gene>
<comment type="function">
    <text evidence="2">Involved in the biosynthesis of the iron-molybdenum cofactor (FeMo-co or M-cluster) found in the dinitrogenase enzyme of the nitrogenase complex in nitrogen-fixing microorganisms. NifB catalyzes the crucial step of radical SAM-dependent carbide insertion that occurs concomitant with the insertion of a 9th sulfur and the rearrangement/coupling of two [4Fe-4S] clusters into a [8Fe-9S-C] cluster, the precursor to the M-cluster.</text>
</comment>
<dbReference type="Pfam" id="PF04055">
    <property type="entry name" value="Radical_SAM"/>
    <property type="match status" value="1"/>
</dbReference>
<dbReference type="SFLD" id="SFLDG01067">
    <property type="entry name" value="SPASM/twitch_domain_containing"/>
    <property type="match status" value="1"/>
</dbReference>
<evidence type="ECO:0000256" key="3">
    <source>
        <dbReference type="ARBA" id="ARBA00005155"/>
    </source>
</evidence>
<comment type="pathway">
    <text evidence="3">Cofactor biosynthesis; Fe-Mo cofactor biosynthesis.</text>
</comment>
<keyword evidence="12" id="KW-0456">Lyase</keyword>
<dbReference type="CDD" id="cd01335">
    <property type="entry name" value="Radical_SAM"/>
    <property type="match status" value="1"/>
</dbReference>